<feature type="non-terminal residue" evidence="3">
    <location>
        <position position="1"/>
    </location>
</feature>
<feature type="domain" description="C2H2-type" evidence="2">
    <location>
        <begin position="188"/>
        <end position="212"/>
    </location>
</feature>
<dbReference type="SMART" id="SM00355">
    <property type="entry name" value="ZnF_C2H2"/>
    <property type="match status" value="4"/>
</dbReference>
<sequence>EEGDQEEGKFAVNTETRRSRRHSSAPMKCVECEDYATFKVATYINHLRSKHGKTPLQAGVAFQCACGDVRRSQRHFAHGECHNVSVSIVRDEQSGNENVDVEDTAGGESGEETPANRQYASVDQDEMADRVEEDTAAVPVDISAAPLGTPLPEEETEEKGRGKRIRRIRTPYRDEEEEDGVNTSPSTWSCHLCEEYSTHSVGGYRMHLFSKHHTNFTEMGISFRCSCGYESQGIAHFLPGKCPGAANVTVVRDGENTVEMKDTVARKKVDQPVKAQLKRVKQELMGDEMPDLENDAEDYEATEGQHKGVKQDDGMTDDAMPDISRPFTAQLPPPTRKRSRRARNSLGELEERAEESSTELRCLLCDEYGTYSICGYVQHLKIKHHTSPTEAGIWFRCSCGHETRTNTHFLPDQCRGASVTVIRKDVENVEMSETPLKSQLRRVKQEPSGEGMMGRDNVKLKWPMTDDEEEEEGVDEKPVIKKRKYTKKELSTTVMKCVECENFESFNVAMLVRHLRKRHGKTPRQAGIAFHCECGDVSRSTKHYSTGACHGVAITIVREHERGEEEDEDEESKASFVVRDGERGEEEHEEE</sequence>
<protein>
    <recommendedName>
        <fullName evidence="2">C2H2-type domain-containing protein</fullName>
    </recommendedName>
</protein>
<feature type="compositionally biased region" description="Basic residues" evidence="1">
    <location>
        <begin position="161"/>
        <end position="170"/>
    </location>
</feature>
<feature type="region of interest" description="Disordered" evidence="1">
    <location>
        <begin position="1"/>
        <end position="23"/>
    </location>
</feature>
<comment type="caution">
    <text evidence="3">The sequence shown here is derived from an EMBL/GenBank/DDBJ whole genome shotgun (WGS) entry which is preliminary data.</text>
</comment>
<dbReference type="InterPro" id="IPR013087">
    <property type="entry name" value="Znf_C2H2_type"/>
</dbReference>
<evidence type="ECO:0000256" key="1">
    <source>
        <dbReference type="SAM" id="MobiDB-lite"/>
    </source>
</evidence>
<dbReference type="EMBL" id="BTSY01000003">
    <property type="protein sequence ID" value="GMT20265.1"/>
    <property type="molecule type" value="Genomic_DNA"/>
</dbReference>
<feature type="compositionally biased region" description="Acidic residues" evidence="1">
    <location>
        <begin position="123"/>
        <end position="135"/>
    </location>
</feature>
<accession>A0AAV5VQJ6</accession>
<feature type="region of interest" description="Disordered" evidence="1">
    <location>
        <begin position="298"/>
        <end position="353"/>
    </location>
</feature>
<feature type="domain" description="C2H2-type" evidence="2">
    <location>
        <begin position="360"/>
        <end position="384"/>
    </location>
</feature>
<feature type="compositionally biased region" description="Basic and acidic residues" evidence="1">
    <location>
        <begin position="579"/>
        <end position="591"/>
    </location>
</feature>
<gene>
    <name evidence="3" type="ORF">PFISCL1PPCAC_11562</name>
</gene>
<reference evidence="3" key="1">
    <citation type="submission" date="2023-10" db="EMBL/GenBank/DDBJ databases">
        <title>Genome assembly of Pristionchus species.</title>
        <authorList>
            <person name="Yoshida K."/>
            <person name="Sommer R.J."/>
        </authorList>
    </citation>
    <scope>NUCLEOTIDE SEQUENCE</scope>
    <source>
        <strain evidence="3">RS5133</strain>
    </source>
</reference>
<feature type="compositionally biased region" description="Basic and acidic residues" evidence="1">
    <location>
        <begin position="303"/>
        <end position="313"/>
    </location>
</feature>
<proteinExistence type="predicted"/>
<dbReference type="Proteomes" id="UP001432322">
    <property type="component" value="Unassembled WGS sequence"/>
</dbReference>
<evidence type="ECO:0000313" key="4">
    <source>
        <dbReference type="Proteomes" id="UP001432322"/>
    </source>
</evidence>
<evidence type="ECO:0000259" key="2">
    <source>
        <dbReference type="SMART" id="SM00355"/>
    </source>
</evidence>
<feature type="non-terminal residue" evidence="3">
    <location>
        <position position="591"/>
    </location>
</feature>
<feature type="domain" description="C2H2-type" evidence="2">
    <location>
        <begin position="495"/>
        <end position="519"/>
    </location>
</feature>
<feature type="domain" description="C2H2-type" evidence="2">
    <location>
        <begin position="27"/>
        <end position="51"/>
    </location>
</feature>
<feature type="compositionally biased region" description="Acidic residues" evidence="1">
    <location>
        <begin position="99"/>
        <end position="111"/>
    </location>
</feature>
<feature type="region of interest" description="Disordered" evidence="1">
    <location>
        <begin position="88"/>
        <end position="186"/>
    </location>
</feature>
<dbReference type="AlphaFoldDB" id="A0AAV5VQJ6"/>
<organism evidence="3 4">
    <name type="scientific">Pristionchus fissidentatus</name>
    <dbReference type="NCBI Taxonomy" id="1538716"/>
    <lineage>
        <taxon>Eukaryota</taxon>
        <taxon>Metazoa</taxon>
        <taxon>Ecdysozoa</taxon>
        <taxon>Nematoda</taxon>
        <taxon>Chromadorea</taxon>
        <taxon>Rhabditida</taxon>
        <taxon>Rhabditina</taxon>
        <taxon>Diplogasteromorpha</taxon>
        <taxon>Diplogasteroidea</taxon>
        <taxon>Neodiplogasteridae</taxon>
        <taxon>Pristionchus</taxon>
    </lineage>
</organism>
<feature type="region of interest" description="Disordered" evidence="1">
    <location>
        <begin position="560"/>
        <end position="591"/>
    </location>
</feature>
<name>A0AAV5VQJ6_9BILA</name>
<evidence type="ECO:0000313" key="3">
    <source>
        <dbReference type="EMBL" id="GMT20265.1"/>
    </source>
</evidence>
<feature type="region of interest" description="Disordered" evidence="1">
    <location>
        <begin position="434"/>
        <end position="456"/>
    </location>
</feature>
<keyword evidence="4" id="KW-1185">Reference proteome</keyword>